<proteinExistence type="predicted"/>
<geneLocation type="plasmid" evidence="1">
    <name>plasmid2</name>
</geneLocation>
<evidence type="ECO:0000313" key="2">
    <source>
        <dbReference type="Proteomes" id="UP000217895"/>
    </source>
</evidence>
<gene>
    <name evidence="1" type="ORF">NIES2135_65140</name>
</gene>
<dbReference type="EMBL" id="AP018205">
    <property type="protein sequence ID" value="BAY59637.1"/>
    <property type="molecule type" value="Genomic_DNA"/>
</dbReference>
<sequence>MEIGKYADGNWIGARFLRIEPRGFTLNQFSFFRRVIAMSYSFVVIELHVLIRRVAIDYVRFGYYRYAMREIPAGKDPLHVDAKLIETYDITQCRMTRTRRKRQGLANVVFVRQGHRFILLATEGKHPAFDRICWRDIRIAPIHFAGYSIGMKGGVPCVQVARRTWKPIERYLFAIAHRPKSEVEAAMNNLRFYSFPGVIRQKLKLVKTMNRMRRKSHRPRVELHLRLERKAD</sequence>
<dbReference type="AlphaFoldDB" id="A0A1Z4JSH0"/>
<accession>A0A1Z4JSH0</accession>
<keyword evidence="1" id="KW-0614">Plasmid</keyword>
<protein>
    <submittedName>
        <fullName evidence="1">Uncharacterized protein</fullName>
    </submittedName>
</protein>
<evidence type="ECO:0000313" key="1">
    <source>
        <dbReference type="EMBL" id="BAY59637.1"/>
    </source>
</evidence>
<keyword evidence="2" id="KW-1185">Reference proteome</keyword>
<dbReference type="Proteomes" id="UP000217895">
    <property type="component" value="Plasmid Plasmid2 dna"/>
</dbReference>
<name>A0A1Z4JSH0_LEPBY</name>
<reference evidence="1 2" key="1">
    <citation type="submission" date="2017-06" db="EMBL/GenBank/DDBJ databases">
        <title>Genome sequencing of cyanobaciteial culture collection at National Institute for Environmental Studies (NIES).</title>
        <authorList>
            <person name="Hirose Y."/>
            <person name="Shimura Y."/>
            <person name="Fujisawa T."/>
            <person name="Nakamura Y."/>
            <person name="Kawachi M."/>
        </authorList>
    </citation>
    <scope>NUCLEOTIDE SEQUENCE [LARGE SCALE GENOMIC DNA]</scope>
    <source>
        <strain evidence="1 2">NIES-2135</strain>
        <plasmid evidence="2">Plasmid Plasmid2 dna</plasmid>
    </source>
</reference>
<organism evidence="1 2">
    <name type="scientific">Leptolyngbya boryana NIES-2135</name>
    <dbReference type="NCBI Taxonomy" id="1973484"/>
    <lineage>
        <taxon>Bacteria</taxon>
        <taxon>Bacillati</taxon>
        <taxon>Cyanobacteriota</taxon>
        <taxon>Cyanophyceae</taxon>
        <taxon>Leptolyngbyales</taxon>
        <taxon>Leptolyngbyaceae</taxon>
        <taxon>Leptolyngbya group</taxon>
        <taxon>Leptolyngbya</taxon>
    </lineage>
</organism>